<accession>A0A344TPC3</accession>
<keyword evidence="4" id="KW-1185">Reference proteome</keyword>
<keyword evidence="3" id="KW-0808">Transferase</keyword>
<dbReference type="AlphaFoldDB" id="A0A344TPC3"/>
<dbReference type="OrthoDB" id="9808602at2"/>
<dbReference type="RefSeq" id="WP_114069257.1">
    <property type="nucleotide sequence ID" value="NZ_CP030850.1"/>
</dbReference>
<dbReference type="PANTHER" id="PTHR30576:SF0">
    <property type="entry name" value="UNDECAPRENYL-PHOSPHATE N-ACETYLGALACTOSAMINYL 1-PHOSPHATE TRANSFERASE-RELATED"/>
    <property type="match status" value="1"/>
</dbReference>
<organism evidence="3 4">
    <name type="scientific">Runella rosea</name>
    <dbReference type="NCBI Taxonomy" id="2259595"/>
    <lineage>
        <taxon>Bacteria</taxon>
        <taxon>Pseudomonadati</taxon>
        <taxon>Bacteroidota</taxon>
        <taxon>Cytophagia</taxon>
        <taxon>Cytophagales</taxon>
        <taxon>Spirosomataceae</taxon>
        <taxon>Runella</taxon>
    </lineage>
</organism>
<dbReference type="GO" id="GO:0016780">
    <property type="term" value="F:phosphotransferase activity, for other substituted phosphate groups"/>
    <property type="evidence" value="ECO:0007669"/>
    <property type="project" value="TreeGrafter"/>
</dbReference>
<dbReference type="Proteomes" id="UP000251993">
    <property type="component" value="Chromosome"/>
</dbReference>
<evidence type="ECO:0000256" key="1">
    <source>
        <dbReference type="ARBA" id="ARBA00006464"/>
    </source>
</evidence>
<dbReference type="InterPro" id="IPR003362">
    <property type="entry name" value="Bact_transf"/>
</dbReference>
<evidence type="ECO:0000259" key="2">
    <source>
        <dbReference type="Pfam" id="PF02397"/>
    </source>
</evidence>
<name>A0A344TPC3_9BACT</name>
<proteinExistence type="inferred from homology"/>
<dbReference type="EMBL" id="CP030850">
    <property type="protein sequence ID" value="AXE20494.1"/>
    <property type="molecule type" value="Genomic_DNA"/>
</dbReference>
<comment type="similarity">
    <text evidence="1">Belongs to the bacterial sugar transferase family.</text>
</comment>
<protein>
    <submittedName>
        <fullName evidence="3">Sugar transferase</fullName>
    </submittedName>
</protein>
<reference evidence="3 4" key="1">
    <citation type="submission" date="2018-07" db="EMBL/GenBank/DDBJ databases">
        <title>Genome sequencing of Runella.</title>
        <authorList>
            <person name="Baek M.-G."/>
            <person name="Yi H."/>
        </authorList>
    </citation>
    <scope>NUCLEOTIDE SEQUENCE [LARGE SCALE GENOMIC DNA]</scope>
    <source>
        <strain evidence="3 4">HYN0085</strain>
    </source>
</reference>
<dbReference type="Pfam" id="PF02397">
    <property type="entry name" value="Bac_transf"/>
    <property type="match status" value="1"/>
</dbReference>
<gene>
    <name evidence="3" type="ORF">DR864_23525</name>
</gene>
<feature type="domain" description="Bacterial sugar transferase" evidence="2">
    <location>
        <begin position="205"/>
        <end position="360"/>
    </location>
</feature>
<sequence>MTHRQLNFIGTNVPISGISKDILEMPVPSSACKDAVNQAIPAYLLNFGSYSSWSQVDADVVLMRNFSLKGPNLYLDELMLKKHNPNVVLEKVRSSLGANGYFALKIVTAENIKCEIQKDISPFLIRLYYPVHFLFRRVLPKLTGFHTLYRKLQIAVDMSKAEIMGRLIYNGFKIVDVVDDCKETLIIAKVNRHGNPSLTNPAASEGVVFRMNRIGKGGKKMTVYKFRSMHPYAEYVQEYLHSTQGLDAGGKFKNDFRVSTGGRLIRKYWIDELPMLYNLLRGDIKLIGVRPISEHYFGLYPEQLQALRKKHTPGLLPPYYADLPETFEEIVQSELTYLEAYTKAPFKTDVNYLWKILKNIVINKARSK</sequence>
<evidence type="ECO:0000313" key="3">
    <source>
        <dbReference type="EMBL" id="AXE20494.1"/>
    </source>
</evidence>
<dbReference type="KEGG" id="run:DR864_23525"/>
<dbReference type="PANTHER" id="PTHR30576">
    <property type="entry name" value="COLANIC BIOSYNTHESIS UDP-GLUCOSE LIPID CARRIER TRANSFERASE"/>
    <property type="match status" value="1"/>
</dbReference>
<evidence type="ECO:0000313" key="4">
    <source>
        <dbReference type="Proteomes" id="UP000251993"/>
    </source>
</evidence>